<reference evidence="2" key="1">
    <citation type="journal article" date="2022" name="Int. J. Syst. Evol. Microbiol.">
        <title>Anaeromyxobacter oryzae sp. nov., Anaeromyxobacter diazotrophicus sp. nov. and Anaeromyxobacter paludicola sp. nov., isolated from paddy soils.</title>
        <authorList>
            <person name="Itoh H."/>
            <person name="Xu Z."/>
            <person name="Mise K."/>
            <person name="Masuda Y."/>
            <person name="Ushijima N."/>
            <person name="Hayakawa C."/>
            <person name="Shiratori Y."/>
            <person name="Senoo K."/>
        </authorList>
    </citation>
    <scope>NUCLEOTIDE SEQUENCE [LARGE SCALE GENOMIC DNA]</scope>
    <source>
        <strain evidence="2">Red232</strain>
    </source>
</reference>
<sequence length="50" mass="5538">MQSALFPVLVLAVVAYVAGSKMLARRRLAKLHVSGGRMALVLNLMDRRTR</sequence>
<keyword evidence="2" id="KW-1185">Reference proteome</keyword>
<proteinExistence type="predicted"/>
<protein>
    <submittedName>
        <fullName evidence="1">Uncharacterized protein</fullName>
    </submittedName>
</protein>
<name>A0ABM7X137_9BACT</name>
<accession>A0ABM7X137</accession>
<dbReference type="EMBL" id="AP025591">
    <property type="protein sequence ID" value="BDG05510.1"/>
    <property type="molecule type" value="Genomic_DNA"/>
</dbReference>
<dbReference type="RefSeq" id="WP_248354409.1">
    <property type="nucleotide sequence ID" value="NZ_AP025591.1"/>
</dbReference>
<evidence type="ECO:0000313" key="2">
    <source>
        <dbReference type="Proteomes" id="UP001162891"/>
    </source>
</evidence>
<evidence type="ECO:0000313" key="1">
    <source>
        <dbReference type="EMBL" id="BDG05510.1"/>
    </source>
</evidence>
<dbReference type="Proteomes" id="UP001162891">
    <property type="component" value="Chromosome"/>
</dbReference>
<gene>
    <name evidence="1" type="ORF">AMOR_45060</name>
</gene>
<organism evidence="1 2">
    <name type="scientific">Anaeromyxobacter oryzae</name>
    <dbReference type="NCBI Taxonomy" id="2918170"/>
    <lineage>
        <taxon>Bacteria</taxon>
        <taxon>Pseudomonadati</taxon>
        <taxon>Myxococcota</taxon>
        <taxon>Myxococcia</taxon>
        <taxon>Myxococcales</taxon>
        <taxon>Cystobacterineae</taxon>
        <taxon>Anaeromyxobacteraceae</taxon>
        <taxon>Anaeromyxobacter</taxon>
    </lineage>
</organism>